<feature type="domain" description="Calcineurin-like phosphoesterase N-terminal" evidence="4">
    <location>
        <begin position="40"/>
        <end position="100"/>
    </location>
</feature>
<dbReference type="PANTHER" id="PTHR43143">
    <property type="entry name" value="METALLOPHOSPHOESTERASE, CALCINEURIN SUPERFAMILY"/>
    <property type="match status" value="1"/>
</dbReference>
<evidence type="ECO:0000259" key="3">
    <source>
        <dbReference type="Pfam" id="PF16370"/>
    </source>
</evidence>
<name>A0A344TIB7_9BACT</name>
<dbReference type="Pfam" id="PF16371">
    <property type="entry name" value="MetallophosN"/>
    <property type="match status" value="1"/>
</dbReference>
<organism evidence="5 6">
    <name type="scientific">Runella rosea</name>
    <dbReference type="NCBI Taxonomy" id="2259595"/>
    <lineage>
        <taxon>Bacteria</taxon>
        <taxon>Pseudomonadati</taxon>
        <taxon>Bacteroidota</taxon>
        <taxon>Cytophagia</taxon>
        <taxon>Cytophagales</taxon>
        <taxon>Spirosomataceae</taxon>
        <taxon>Runella</taxon>
    </lineage>
</organism>
<feature type="chain" id="PRO_5016659010" evidence="1">
    <location>
        <begin position="20"/>
        <end position="518"/>
    </location>
</feature>
<dbReference type="CDD" id="cd00838">
    <property type="entry name" value="MPP_superfamily"/>
    <property type="match status" value="1"/>
</dbReference>
<dbReference type="InterPro" id="IPR051918">
    <property type="entry name" value="STPP_CPPED1"/>
</dbReference>
<evidence type="ECO:0000259" key="4">
    <source>
        <dbReference type="Pfam" id="PF16371"/>
    </source>
</evidence>
<sequence>MKNVILSLLLAFVAHQSFAQTTATGTVYHDLNKNSRKETGEPGIANVCVSNGKEVVKTDKNGKWALPVGDDTGFFVIKPAEYAIPLTSDNLPKHYYLHKPNGSPSTKSEGVAPTGALPVSIDFPLWKQKLETQFSVLLFSDTQTRGLTEVNYVTRDVVEECIGTKARFGISLGDIVADDPNLFAEINGSIGQIGVPWYNIFGNHDFNRGASDDQFSDETFERYYGPSTYAFEEGQVALIGLKNVYFGPDGKYKGHFTEAQIAFVKNYLAHVPDDKLVVLLMHIPIVICDNRKEIFQLIEKRPHTFSTSGHTHTMINFWVDEKYGWTNAAPHHHFVNATISGSWWCGLKDETGIPHATMNDGTPNGYSILTFDGNKYAIRFKAARRPDDYQMNIYWSDELSKTELDTTQLRVNVFAGSTRSKVEFQLAGQTNWTPLALTPQRDPGNMLMFQQSAYLEATVNDTKLDKIFGWSMDKPSVSTHIWQGKLPTDLPPGTHRLTVRTTDAFGKTYTSYRIFRVR</sequence>
<proteinExistence type="predicted"/>
<gene>
    <name evidence="5" type="ORF">DR864_11830</name>
</gene>
<dbReference type="SUPFAM" id="SSF56300">
    <property type="entry name" value="Metallo-dependent phosphatases"/>
    <property type="match status" value="1"/>
</dbReference>
<evidence type="ECO:0000256" key="1">
    <source>
        <dbReference type="SAM" id="SignalP"/>
    </source>
</evidence>
<feature type="domain" description="Calcineurin-like phosphoesterase C-terminal" evidence="3">
    <location>
        <begin position="334"/>
        <end position="509"/>
    </location>
</feature>
<dbReference type="AlphaFoldDB" id="A0A344TIB7"/>
<dbReference type="InterPro" id="IPR013783">
    <property type="entry name" value="Ig-like_fold"/>
</dbReference>
<evidence type="ECO:0000259" key="2">
    <source>
        <dbReference type="Pfam" id="PF00149"/>
    </source>
</evidence>
<dbReference type="PANTHER" id="PTHR43143:SF6">
    <property type="entry name" value="BLL3016 PROTEIN"/>
    <property type="match status" value="1"/>
</dbReference>
<dbReference type="Proteomes" id="UP000251993">
    <property type="component" value="Chromosome"/>
</dbReference>
<dbReference type="InterPro" id="IPR029052">
    <property type="entry name" value="Metallo-depent_PP-like"/>
</dbReference>
<dbReference type="InterPro" id="IPR032288">
    <property type="entry name" value="Metallophos_C"/>
</dbReference>
<keyword evidence="1" id="KW-0732">Signal</keyword>
<dbReference type="OrthoDB" id="1776264at2"/>
<evidence type="ECO:0000313" key="5">
    <source>
        <dbReference type="EMBL" id="AXE18388.1"/>
    </source>
</evidence>
<dbReference type="InterPro" id="IPR032285">
    <property type="entry name" value="Metallophos_N"/>
</dbReference>
<dbReference type="Gene3D" id="3.60.21.10">
    <property type="match status" value="1"/>
</dbReference>
<accession>A0A344TIB7</accession>
<dbReference type="EMBL" id="CP030850">
    <property type="protein sequence ID" value="AXE18388.1"/>
    <property type="molecule type" value="Genomic_DNA"/>
</dbReference>
<evidence type="ECO:0000313" key="6">
    <source>
        <dbReference type="Proteomes" id="UP000251993"/>
    </source>
</evidence>
<dbReference type="RefSeq" id="WP_114067171.1">
    <property type="nucleotide sequence ID" value="NZ_CP030850.1"/>
</dbReference>
<feature type="domain" description="Calcineurin-like phosphoesterase" evidence="2">
    <location>
        <begin position="136"/>
        <end position="313"/>
    </location>
</feature>
<dbReference type="Pfam" id="PF00149">
    <property type="entry name" value="Metallophos"/>
    <property type="match status" value="1"/>
</dbReference>
<dbReference type="Gene3D" id="2.60.40.10">
    <property type="entry name" value="Immunoglobulins"/>
    <property type="match status" value="1"/>
</dbReference>
<dbReference type="Pfam" id="PF16370">
    <property type="entry name" value="MetallophosC"/>
    <property type="match status" value="1"/>
</dbReference>
<feature type="signal peptide" evidence="1">
    <location>
        <begin position="1"/>
        <end position="19"/>
    </location>
</feature>
<dbReference type="GO" id="GO:0016787">
    <property type="term" value="F:hydrolase activity"/>
    <property type="evidence" value="ECO:0007669"/>
    <property type="project" value="InterPro"/>
</dbReference>
<dbReference type="InterPro" id="IPR004843">
    <property type="entry name" value="Calcineurin-like_PHP"/>
</dbReference>
<protein>
    <submittedName>
        <fullName evidence="5">Metallophosphoesterase</fullName>
    </submittedName>
</protein>
<keyword evidence="6" id="KW-1185">Reference proteome</keyword>
<reference evidence="5 6" key="1">
    <citation type="submission" date="2018-07" db="EMBL/GenBank/DDBJ databases">
        <title>Genome sequencing of Runella.</title>
        <authorList>
            <person name="Baek M.-G."/>
            <person name="Yi H."/>
        </authorList>
    </citation>
    <scope>NUCLEOTIDE SEQUENCE [LARGE SCALE GENOMIC DNA]</scope>
    <source>
        <strain evidence="5 6">HYN0085</strain>
    </source>
</reference>
<dbReference type="KEGG" id="run:DR864_11830"/>